<evidence type="ECO:0000256" key="2">
    <source>
        <dbReference type="ARBA" id="ARBA00019232"/>
    </source>
</evidence>
<keyword evidence="3 5" id="KW-0378">Hydrolase</keyword>
<evidence type="ECO:0000313" key="6">
    <source>
        <dbReference type="Proteomes" id="UP000018680"/>
    </source>
</evidence>
<evidence type="ECO:0000259" key="4">
    <source>
        <dbReference type="Pfam" id="PF10502"/>
    </source>
</evidence>
<dbReference type="AlphaFoldDB" id="V5WH97"/>
<evidence type="ECO:0000313" key="5">
    <source>
        <dbReference type="EMBL" id="AHC15207.1"/>
    </source>
</evidence>
<dbReference type="CDD" id="cd06530">
    <property type="entry name" value="S26_SPase_I"/>
    <property type="match status" value="1"/>
</dbReference>
<dbReference type="PRINTS" id="PR00727">
    <property type="entry name" value="LEADERPTASE"/>
</dbReference>
<dbReference type="InterPro" id="IPR019533">
    <property type="entry name" value="Peptidase_S26"/>
</dbReference>
<sequence length="222" mass="25214">MFSFLAILFSMFLFYEVLTSFFLDTAEAASSSMQPGIESGNNLIISKLPYGLMLPFTHVRLPDFDSPERGDIVVLQSPFSKDPYIPVLYDLLDFFHIRRLGIDSPFQHRRPWIIRRVIAVPGDRVYVNGSRAYVQLDGNGDYLEESLVQESTYSLTFPDETFNHPDSLNNYFTNSQSVPDEHVFLLPDNRKTAFGSPSWGPVHISAIRGKVIHLFGRKSAAE</sequence>
<dbReference type="SUPFAM" id="SSF51306">
    <property type="entry name" value="LexA/Signal peptidase"/>
    <property type="match status" value="1"/>
</dbReference>
<dbReference type="InterPro" id="IPR000223">
    <property type="entry name" value="Pept_S26A_signal_pept_1"/>
</dbReference>
<keyword evidence="3" id="KW-0645">Protease</keyword>
<dbReference type="PANTHER" id="PTHR43390:SF1">
    <property type="entry name" value="CHLOROPLAST PROCESSING PEPTIDASE"/>
    <property type="match status" value="1"/>
</dbReference>
<name>V5WH97_9SPIO</name>
<evidence type="ECO:0000256" key="3">
    <source>
        <dbReference type="RuleBase" id="RU362042"/>
    </source>
</evidence>
<dbReference type="STRING" id="1307761.L21SP2_1832"/>
<dbReference type="Proteomes" id="UP000018680">
    <property type="component" value="Chromosome"/>
</dbReference>
<dbReference type="NCBIfam" id="TIGR02227">
    <property type="entry name" value="sigpep_I_bact"/>
    <property type="match status" value="1"/>
</dbReference>
<evidence type="ECO:0000256" key="1">
    <source>
        <dbReference type="ARBA" id="ARBA00009370"/>
    </source>
</evidence>
<dbReference type="GO" id="GO:0006465">
    <property type="term" value="P:signal peptide processing"/>
    <property type="evidence" value="ECO:0007669"/>
    <property type="project" value="InterPro"/>
</dbReference>
<dbReference type="GO" id="GO:0009003">
    <property type="term" value="F:signal peptidase activity"/>
    <property type="evidence" value="ECO:0007669"/>
    <property type="project" value="UniProtKB-EC"/>
</dbReference>
<protein>
    <recommendedName>
        <fullName evidence="2 3">Signal peptidase I</fullName>
        <ecNumber evidence="3">3.4.21.89</ecNumber>
    </recommendedName>
</protein>
<feature type="domain" description="Peptidase S26" evidence="4">
    <location>
        <begin position="3"/>
        <end position="212"/>
    </location>
</feature>
<dbReference type="GO" id="GO:0016020">
    <property type="term" value="C:membrane"/>
    <property type="evidence" value="ECO:0007669"/>
    <property type="project" value="UniProtKB-SubCell"/>
</dbReference>
<dbReference type="Gene3D" id="2.10.109.10">
    <property type="entry name" value="Umud Fragment, subunit A"/>
    <property type="match status" value="1"/>
</dbReference>
<accession>V5WH97</accession>
<keyword evidence="6" id="KW-1185">Reference proteome</keyword>
<comment type="subcellular location">
    <subcellularLocation>
        <location evidence="3">Membrane</location>
        <topology evidence="3">Single-pass type II membrane protein</topology>
    </subcellularLocation>
</comment>
<dbReference type="PANTHER" id="PTHR43390">
    <property type="entry name" value="SIGNAL PEPTIDASE I"/>
    <property type="match status" value="1"/>
</dbReference>
<dbReference type="GO" id="GO:0004252">
    <property type="term" value="F:serine-type endopeptidase activity"/>
    <property type="evidence" value="ECO:0007669"/>
    <property type="project" value="InterPro"/>
</dbReference>
<organism evidence="5 6">
    <name type="scientific">Salinispira pacifica</name>
    <dbReference type="NCBI Taxonomy" id="1307761"/>
    <lineage>
        <taxon>Bacteria</taxon>
        <taxon>Pseudomonadati</taxon>
        <taxon>Spirochaetota</taxon>
        <taxon>Spirochaetia</taxon>
        <taxon>Spirochaetales</taxon>
        <taxon>Spirochaetaceae</taxon>
        <taxon>Salinispira</taxon>
    </lineage>
</organism>
<dbReference type="Pfam" id="PF10502">
    <property type="entry name" value="Peptidase_S26"/>
    <property type="match status" value="1"/>
</dbReference>
<comment type="similarity">
    <text evidence="1 3">Belongs to the peptidase S26 family.</text>
</comment>
<dbReference type="EC" id="3.4.21.89" evidence="3"/>
<dbReference type="InterPro" id="IPR036286">
    <property type="entry name" value="LexA/Signal_pep-like_sf"/>
</dbReference>
<proteinExistence type="inferred from homology"/>
<dbReference type="HOGENOM" id="CLU_028723_3_0_12"/>
<reference evidence="5 6" key="1">
    <citation type="journal article" date="2015" name="Stand. Genomic Sci.">
        <title>Complete genome sequence and description of Salinispira pacifica gen. nov., sp. nov., a novel spirochaete isolated form a hypersaline microbial mat.</title>
        <authorList>
            <person name="Ben Hania W."/>
            <person name="Joseph M."/>
            <person name="Schumann P."/>
            <person name="Bunk B."/>
            <person name="Fiebig A."/>
            <person name="Sproer C."/>
            <person name="Klenk H.P."/>
            <person name="Fardeau M.L."/>
            <person name="Spring S."/>
        </authorList>
    </citation>
    <scope>NUCLEOTIDE SEQUENCE [LARGE SCALE GENOMIC DNA]</scope>
    <source>
        <strain evidence="5 6">L21-RPul-D2</strain>
    </source>
</reference>
<comment type="catalytic activity">
    <reaction evidence="3">
        <text>Cleavage of hydrophobic, N-terminal signal or leader sequences from secreted and periplasmic proteins.</text>
        <dbReference type="EC" id="3.4.21.89"/>
    </reaction>
</comment>
<gene>
    <name evidence="5" type="ORF">L21SP2_1832</name>
</gene>
<dbReference type="EMBL" id="CP006939">
    <property type="protein sequence ID" value="AHC15207.1"/>
    <property type="molecule type" value="Genomic_DNA"/>
</dbReference>
<dbReference type="KEGG" id="slr:L21SP2_1832"/>
<dbReference type="eggNOG" id="COG0681">
    <property type="taxonomic scope" value="Bacteria"/>
</dbReference>